<evidence type="ECO:0000313" key="1">
    <source>
        <dbReference type="EMBL" id="EGP87881.1"/>
    </source>
</evidence>
<keyword evidence="2" id="KW-1185">Reference proteome</keyword>
<organism evidence="1 2">
    <name type="scientific">Zymoseptoria tritici (strain CBS 115943 / IPO323)</name>
    <name type="common">Speckled leaf blotch fungus</name>
    <name type="synonym">Septoria tritici</name>
    <dbReference type="NCBI Taxonomy" id="336722"/>
    <lineage>
        <taxon>Eukaryota</taxon>
        <taxon>Fungi</taxon>
        <taxon>Dikarya</taxon>
        <taxon>Ascomycota</taxon>
        <taxon>Pezizomycotina</taxon>
        <taxon>Dothideomycetes</taxon>
        <taxon>Dothideomycetidae</taxon>
        <taxon>Mycosphaerellales</taxon>
        <taxon>Mycosphaerellaceae</taxon>
        <taxon>Zymoseptoria</taxon>
    </lineage>
</organism>
<dbReference type="VEuPathDB" id="FungiDB:ZTRI_4.236"/>
<dbReference type="KEGG" id="ztr:MYCGRDRAFT_92407"/>
<evidence type="ECO:0000313" key="2">
    <source>
        <dbReference type="Proteomes" id="UP000008062"/>
    </source>
</evidence>
<dbReference type="AlphaFoldDB" id="F9X897"/>
<protein>
    <submittedName>
        <fullName evidence="1">Uncharacterized protein</fullName>
    </submittedName>
</protein>
<accession>F9X897</accession>
<dbReference type="Proteomes" id="UP000008062">
    <property type="component" value="Chromosome 4"/>
</dbReference>
<gene>
    <name evidence="1" type="ORF">MYCGRDRAFT_92407</name>
</gene>
<dbReference type="InParanoid" id="F9X897"/>
<dbReference type="RefSeq" id="XP_003852905.1">
    <property type="nucleotide sequence ID" value="XM_003852857.1"/>
</dbReference>
<reference evidence="1 2" key="1">
    <citation type="journal article" date="2011" name="PLoS Genet.">
        <title>Finished genome of the fungal wheat pathogen Mycosphaerella graminicola reveals dispensome structure, chromosome plasticity, and stealth pathogenesis.</title>
        <authorList>
            <person name="Goodwin S.B."/>
            <person name="Ben M'barek S."/>
            <person name="Dhillon B."/>
            <person name="Wittenberg A.H.J."/>
            <person name="Crane C.F."/>
            <person name="Hane J.K."/>
            <person name="Foster A.J."/>
            <person name="Van der Lee T.A.J."/>
            <person name="Grimwood J."/>
            <person name="Aerts A."/>
            <person name="Antoniw J."/>
            <person name="Bailey A."/>
            <person name="Bluhm B."/>
            <person name="Bowler J."/>
            <person name="Bristow J."/>
            <person name="van der Burgt A."/>
            <person name="Canto-Canche B."/>
            <person name="Churchill A.C.L."/>
            <person name="Conde-Ferraez L."/>
            <person name="Cools H.J."/>
            <person name="Coutinho P.M."/>
            <person name="Csukai M."/>
            <person name="Dehal P."/>
            <person name="De Wit P."/>
            <person name="Donzelli B."/>
            <person name="van de Geest H.C."/>
            <person name="van Ham R.C.H.J."/>
            <person name="Hammond-Kosack K.E."/>
            <person name="Henrissat B."/>
            <person name="Kilian A."/>
            <person name="Kobayashi A.K."/>
            <person name="Koopmann E."/>
            <person name="Kourmpetis Y."/>
            <person name="Kuzniar A."/>
            <person name="Lindquist E."/>
            <person name="Lombard V."/>
            <person name="Maliepaard C."/>
            <person name="Martins N."/>
            <person name="Mehrabi R."/>
            <person name="Nap J.P.H."/>
            <person name="Ponomarenko A."/>
            <person name="Rudd J.J."/>
            <person name="Salamov A."/>
            <person name="Schmutz J."/>
            <person name="Schouten H.J."/>
            <person name="Shapiro H."/>
            <person name="Stergiopoulos I."/>
            <person name="Torriani S.F.F."/>
            <person name="Tu H."/>
            <person name="de Vries R.P."/>
            <person name="Waalwijk C."/>
            <person name="Ware S.B."/>
            <person name="Wiebenga A."/>
            <person name="Zwiers L.-H."/>
            <person name="Oliver R.P."/>
            <person name="Grigoriev I.V."/>
            <person name="Kema G.H.J."/>
        </authorList>
    </citation>
    <scope>NUCLEOTIDE SEQUENCE [LARGE SCALE GENOMIC DNA]</scope>
    <source>
        <strain evidence="2">CBS 115943 / IPO323</strain>
    </source>
</reference>
<proteinExistence type="predicted"/>
<dbReference type="GeneID" id="13400632"/>
<dbReference type="EMBL" id="CM001199">
    <property type="protein sequence ID" value="EGP87881.1"/>
    <property type="molecule type" value="Genomic_DNA"/>
</dbReference>
<sequence>MALTHFSFHCGPHGFEAVSALITSLRIYVGAVLLAQGADTLLEFIFDRLRLHIYETPYPLECIDPLHIDSASYRIHHFILETMQLTKSLLIAAATMLGAVTANTHMHCADCSLAAGICNYAGGTKAINGDDCCVPDWGVDKYYANCGRYCGGAHSLGAC</sequence>
<name>F9X897_ZYMTI</name>
<dbReference type="HOGENOM" id="CLU_1662197_0_0_1"/>